<dbReference type="Proteomes" id="UP000248314">
    <property type="component" value="Unassembled WGS sequence"/>
</dbReference>
<dbReference type="CDD" id="cd07557">
    <property type="entry name" value="trimeric_dUTPase"/>
    <property type="match status" value="1"/>
</dbReference>
<comment type="caution">
    <text evidence="9">The sequence shown here is derived from an EMBL/GenBank/DDBJ whole genome shotgun (WGS) entry which is preliminary data.</text>
</comment>
<keyword evidence="4 7" id="KW-0460">Magnesium</keyword>
<feature type="binding site" evidence="7">
    <location>
        <begin position="81"/>
        <end position="83"/>
    </location>
    <ligand>
        <name>substrate</name>
    </ligand>
</feature>
<evidence type="ECO:0000256" key="7">
    <source>
        <dbReference type="HAMAP-Rule" id="MF_00116"/>
    </source>
</evidence>
<dbReference type="GO" id="GO:0006226">
    <property type="term" value="P:dUMP biosynthetic process"/>
    <property type="evidence" value="ECO:0007669"/>
    <property type="project" value="UniProtKB-UniRule"/>
</dbReference>
<dbReference type="Pfam" id="PF00692">
    <property type="entry name" value="dUTPase"/>
    <property type="match status" value="1"/>
</dbReference>
<dbReference type="PANTHER" id="PTHR11241:SF0">
    <property type="entry name" value="DEOXYURIDINE 5'-TRIPHOSPHATE NUCLEOTIDOHYDROLASE"/>
    <property type="match status" value="1"/>
</dbReference>
<dbReference type="HAMAP" id="MF_00116">
    <property type="entry name" value="dUTPase_bact"/>
    <property type="match status" value="1"/>
</dbReference>
<comment type="pathway">
    <text evidence="7">Pyrimidine metabolism; dUMP biosynthesis; dUMP from dCTP (dUTP route): step 2/2.</text>
</comment>
<proteinExistence type="inferred from homology"/>
<evidence type="ECO:0000256" key="3">
    <source>
        <dbReference type="ARBA" id="ARBA00022801"/>
    </source>
</evidence>
<sequence length="145" mass="15882">MLKVKINNRGRQPLPTYATALSAGMDLRANIDADITLMPLQRQLVPTGLHIALPEGYEAQIRPRSGLALKHGITVLNTPGTVDADYRGELMVLLVNFSNEPFTVKDGERIAQMVIAKHENVCFELVDTLDETERGTGGYGHTGLK</sequence>
<dbReference type="InterPro" id="IPR036157">
    <property type="entry name" value="dUTPase-like_sf"/>
</dbReference>
<dbReference type="STRING" id="1122991.GCA_000613445_02515"/>
<dbReference type="FunFam" id="2.70.40.10:FF:000002">
    <property type="entry name" value="dUTP diphosphatase"/>
    <property type="match status" value="1"/>
</dbReference>
<dbReference type="SUPFAM" id="SSF51283">
    <property type="entry name" value="dUTPase-like"/>
    <property type="match status" value="1"/>
</dbReference>
<organism evidence="9 10">
    <name type="scientific">Hoylesella shahii DSM 15611 = JCM 12083</name>
    <dbReference type="NCBI Taxonomy" id="1122991"/>
    <lineage>
        <taxon>Bacteria</taxon>
        <taxon>Pseudomonadati</taxon>
        <taxon>Bacteroidota</taxon>
        <taxon>Bacteroidia</taxon>
        <taxon>Bacteroidales</taxon>
        <taxon>Prevotellaceae</taxon>
        <taxon>Hoylesella</taxon>
    </lineage>
</organism>
<dbReference type="NCBIfam" id="NF001862">
    <property type="entry name" value="PRK00601.1"/>
    <property type="match status" value="1"/>
</dbReference>
<keyword evidence="2 7" id="KW-0479">Metal-binding</keyword>
<evidence type="ECO:0000313" key="9">
    <source>
        <dbReference type="EMBL" id="PXX23179.1"/>
    </source>
</evidence>
<evidence type="ECO:0000256" key="6">
    <source>
        <dbReference type="ARBA" id="ARBA00047686"/>
    </source>
</evidence>
<evidence type="ECO:0000259" key="8">
    <source>
        <dbReference type="Pfam" id="PF00692"/>
    </source>
</evidence>
<accession>A0A318HXJ3</accession>
<gene>
    <name evidence="7" type="primary">dut</name>
    <name evidence="9" type="ORF">EJ73_00844</name>
</gene>
<comment type="caution">
    <text evidence="7">Lacks conserved residue(s) required for the propagation of feature annotation.</text>
</comment>
<feature type="binding site" evidence="7">
    <location>
        <position position="77"/>
    </location>
    <ligand>
        <name>substrate</name>
    </ligand>
</feature>
<dbReference type="RefSeq" id="WP_025815603.1">
    <property type="nucleotide sequence ID" value="NZ_BAIZ01000007.1"/>
</dbReference>
<protein>
    <recommendedName>
        <fullName evidence="7">Deoxyuridine 5'-triphosphate nucleotidohydrolase</fullName>
        <shortName evidence="7">dUTPase</shortName>
        <ecNumber evidence="7">3.6.1.23</ecNumber>
    </recommendedName>
    <alternativeName>
        <fullName evidence="7">dUTP pyrophosphatase</fullName>
    </alternativeName>
</protein>
<dbReference type="Gene3D" id="2.70.40.10">
    <property type="match status" value="1"/>
</dbReference>
<keyword evidence="3 7" id="KW-0378">Hydrolase</keyword>
<reference evidence="9 10" key="1">
    <citation type="submission" date="2018-05" db="EMBL/GenBank/DDBJ databases">
        <title>Genomic Encyclopedia of Type Strains, Phase I: the one thousand microbial genomes (KMG-I) project.</title>
        <authorList>
            <person name="Kyrpides N."/>
        </authorList>
    </citation>
    <scope>NUCLEOTIDE SEQUENCE [LARGE SCALE GENOMIC DNA]</scope>
    <source>
        <strain evidence="9 10">DSM 15611</strain>
    </source>
</reference>
<dbReference type="AlphaFoldDB" id="A0A318HXJ3"/>
<dbReference type="EMBL" id="QJJX01000007">
    <property type="protein sequence ID" value="PXX23179.1"/>
    <property type="molecule type" value="Genomic_DNA"/>
</dbReference>
<keyword evidence="10" id="KW-1185">Reference proteome</keyword>
<dbReference type="OrthoDB" id="9809956at2"/>
<dbReference type="EC" id="3.6.1.23" evidence="7"/>
<comment type="similarity">
    <text evidence="1 7">Belongs to the dUTPase family.</text>
</comment>
<dbReference type="NCBIfam" id="TIGR00576">
    <property type="entry name" value="dut"/>
    <property type="match status" value="1"/>
</dbReference>
<dbReference type="InterPro" id="IPR008181">
    <property type="entry name" value="dUTPase"/>
</dbReference>
<comment type="cofactor">
    <cofactor evidence="7">
        <name>Mg(2+)</name>
        <dbReference type="ChEBI" id="CHEBI:18420"/>
    </cofactor>
</comment>
<evidence type="ECO:0000256" key="5">
    <source>
        <dbReference type="ARBA" id="ARBA00023080"/>
    </source>
</evidence>
<feature type="binding site" evidence="7">
    <location>
        <begin position="64"/>
        <end position="66"/>
    </location>
    <ligand>
        <name>substrate</name>
    </ligand>
</feature>
<dbReference type="UniPathway" id="UPA00610">
    <property type="reaction ID" value="UER00666"/>
</dbReference>
<evidence type="ECO:0000256" key="4">
    <source>
        <dbReference type="ARBA" id="ARBA00022842"/>
    </source>
</evidence>
<evidence type="ECO:0000313" key="10">
    <source>
        <dbReference type="Proteomes" id="UP000248314"/>
    </source>
</evidence>
<dbReference type="PANTHER" id="PTHR11241">
    <property type="entry name" value="DEOXYURIDINE 5'-TRIPHOSPHATE NUCLEOTIDOHYDROLASE"/>
    <property type="match status" value="1"/>
</dbReference>
<dbReference type="InterPro" id="IPR029054">
    <property type="entry name" value="dUTPase-like"/>
</dbReference>
<dbReference type="GO" id="GO:0000287">
    <property type="term" value="F:magnesium ion binding"/>
    <property type="evidence" value="ECO:0007669"/>
    <property type="project" value="UniProtKB-UniRule"/>
</dbReference>
<dbReference type="GO" id="GO:0004170">
    <property type="term" value="F:dUTP diphosphatase activity"/>
    <property type="evidence" value="ECO:0007669"/>
    <property type="project" value="UniProtKB-UniRule"/>
</dbReference>
<evidence type="ECO:0000256" key="2">
    <source>
        <dbReference type="ARBA" id="ARBA00022723"/>
    </source>
</evidence>
<feature type="domain" description="dUTPase-like" evidence="8">
    <location>
        <begin position="13"/>
        <end position="143"/>
    </location>
</feature>
<comment type="catalytic activity">
    <reaction evidence="6 7">
        <text>dUTP + H2O = dUMP + diphosphate + H(+)</text>
        <dbReference type="Rhea" id="RHEA:10248"/>
        <dbReference type="ChEBI" id="CHEBI:15377"/>
        <dbReference type="ChEBI" id="CHEBI:15378"/>
        <dbReference type="ChEBI" id="CHEBI:33019"/>
        <dbReference type="ChEBI" id="CHEBI:61555"/>
        <dbReference type="ChEBI" id="CHEBI:246422"/>
        <dbReference type="EC" id="3.6.1.23"/>
    </reaction>
</comment>
<comment type="function">
    <text evidence="7">This enzyme is involved in nucleotide metabolism: it produces dUMP, the immediate precursor of thymidine nucleotides and it decreases the intracellular concentration of dUTP so that uracil cannot be incorporated into DNA.</text>
</comment>
<name>A0A318HXJ3_9BACT</name>
<evidence type="ECO:0000256" key="1">
    <source>
        <dbReference type="ARBA" id="ARBA00006581"/>
    </source>
</evidence>
<keyword evidence="5 7" id="KW-0546">Nucleotide metabolism</keyword>
<dbReference type="InterPro" id="IPR033704">
    <property type="entry name" value="dUTPase_trimeric"/>
</dbReference>
<dbReference type="GO" id="GO:0046081">
    <property type="term" value="P:dUTP catabolic process"/>
    <property type="evidence" value="ECO:0007669"/>
    <property type="project" value="InterPro"/>
</dbReference>